<dbReference type="EMBL" id="JABBWK010000063">
    <property type="protein sequence ID" value="KAG1895707.1"/>
    <property type="molecule type" value="Genomic_DNA"/>
</dbReference>
<dbReference type="RefSeq" id="XP_041221283.1">
    <property type="nucleotide sequence ID" value="XM_041367840.1"/>
</dbReference>
<dbReference type="InterPro" id="IPR026895">
    <property type="entry name" value="EMC1"/>
</dbReference>
<sequence length="231" mass="25815">MNPNSGFNNLPQYLANLARHITTSSYATVTALAASSLDEDTLMCDTFGFQKIIVAATPYMKIFGIDFSNGQVLWSCMLSLGWAVKVGGTIILIKMFITWTVSDPEGPHIVLVTQYWADNSLVDTVLFHVNALMGDNVREENPFIPRAALQGLNAVIGPLVDIFMLPNENQIIVMLNEYLQACLYPDTPSAQAEFESFVLSIHLALLNQRQIFDHQLDLNLELYQFYVAYPT</sequence>
<reference evidence="1" key="1">
    <citation type="journal article" date="2020" name="New Phytol.">
        <title>Comparative genomics reveals dynamic genome evolution in host specialist ectomycorrhizal fungi.</title>
        <authorList>
            <person name="Lofgren L.A."/>
            <person name="Nguyen N.H."/>
            <person name="Vilgalys R."/>
            <person name="Ruytinx J."/>
            <person name="Liao H.L."/>
            <person name="Branco S."/>
            <person name="Kuo A."/>
            <person name="LaButti K."/>
            <person name="Lipzen A."/>
            <person name="Andreopoulos W."/>
            <person name="Pangilinan J."/>
            <person name="Riley R."/>
            <person name="Hundley H."/>
            <person name="Na H."/>
            <person name="Barry K."/>
            <person name="Grigoriev I.V."/>
            <person name="Stajich J.E."/>
            <person name="Kennedy P.G."/>
        </authorList>
    </citation>
    <scope>NUCLEOTIDE SEQUENCE</scope>
    <source>
        <strain evidence="1">FC203</strain>
    </source>
</reference>
<dbReference type="GO" id="GO:0072546">
    <property type="term" value="C:EMC complex"/>
    <property type="evidence" value="ECO:0007669"/>
    <property type="project" value="InterPro"/>
</dbReference>
<gene>
    <name evidence="1" type="ORF">F5891DRAFT_1193876</name>
</gene>
<name>A0AAD4HGJ3_9AGAM</name>
<dbReference type="GeneID" id="64662138"/>
<dbReference type="PANTHER" id="PTHR21573:SF0">
    <property type="entry name" value="ER MEMBRANE PROTEIN COMPLEX SUBUNIT 1"/>
    <property type="match status" value="1"/>
</dbReference>
<comment type="caution">
    <text evidence="1">The sequence shown here is derived from an EMBL/GenBank/DDBJ whole genome shotgun (WGS) entry which is preliminary data.</text>
</comment>
<dbReference type="GO" id="GO:0034975">
    <property type="term" value="P:protein folding in endoplasmic reticulum"/>
    <property type="evidence" value="ECO:0007669"/>
    <property type="project" value="TreeGrafter"/>
</dbReference>
<dbReference type="PANTHER" id="PTHR21573">
    <property type="entry name" value="ER MEMBRANE PROTEIN COMPLEX SUBUNIT 1"/>
    <property type="match status" value="1"/>
</dbReference>
<evidence type="ECO:0000313" key="2">
    <source>
        <dbReference type="Proteomes" id="UP001195769"/>
    </source>
</evidence>
<organism evidence="1 2">
    <name type="scientific">Suillus fuscotomentosus</name>
    <dbReference type="NCBI Taxonomy" id="1912939"/>
    <lineage>
        <taxon>Eukaryota</taxon>
        <taxon>Fungi</taxon>
        <taxon>Dikarya</taxon>
        <taxon>Basidiomycota</taxon>
        <taxon>Agaricomycotina</taxon>
        <taxon>Agaricomycetes</taxon>
        <taxon>Agaricomycetidae</taxon>
        <taxon>Boletales</taxon>
        <taxon>Suillineae</taxon>
        <taxon>Suillaceae</taxon>
        <taxon>Suillus</taxon>
    </lineage>
</organism>
<dbReference type="AlphaFoldDB" id="A0AAD4HGJ3"/>
<accession>A0AAD4HGJ3</accession>
<proteinExistence type="predicted"/>
<keyword evidence="2" id="KW-1185">Reference proteome</keyword>
<dbReference type="Proteomes" id="UP001195769">
    <property type="component" value="Unassembled WGS sequence"/>
</dbReference>
<protein>
    <submittedName>
        <fullName evidence="1">Uncharacterized protein</fullName>
    </submittedName>
</protein>
<evidence type="ECO:0000313" key="1">
    <source>
        <dbReference type="EMBL" id="KAG1895707.1"/>
    </source>
</evidence>